<dbReference type="InterPro" id="IPR013656">
    <property type="entry name" value="PAS_4"/>
</dbReference>
<proteinExistence type="predicted"/>
<dbReference type="SMART" id="SM00387">
    <property type="entry name" value="HATPase_c"/>
    <property type="match status" value="1"/>
</dbReference>
<name>Q2FST3_METHJ</name>
<dbReference type="eggNOG" id="arCOG02336">
    <property type="taxonomic scope" value="Archaea"/>
</dbReference>
<protein>
    <recommendedName>
        <fullName evidence="2">histidine kinase</fullName>
        <ecNumber evidence="2">2.7.13.3</ecNumber>
    </recommendedName>
</protein>
<dbReference type="InParanoid" id="Q2FST3"/>
<dbReference type="GO" id="GO:0005524">
    <property type="term" value="F:ATP binding"/>
    <property type="evidence" value="ECO:0007669"/>
    <property type="project" value="UniProtKB-KW"/>
</dbReference>
<dbReference type="InterPro" id="IPR035965">
    <property type="entry name" value="PAS-like_dom_sf"/>
</dbReference>
<evidence type="ECO:0000256" key="7">
    <source>
        <dbReference type="ARBA" id="ARBA00023012"/>
    </source>
</evidence>
<dbReference type="CDD" id="cd00075">
    <property type="entry name" value="HATPase"/>
    <property type="match status" value="1"/>
</dbReference>
<dbReference type="Proteomes" id="UP000001941">
    <property type="component" value="Chromosome"/>
</dbReference>
<dbReference type="GO" id="GO:0007234">
    <property type="term" value="P:osmosensory signaling via phosphorelay pathway"/>
    <property type="evidence" value="ECO:0007669"/>
    <property type="project" value="TreeGrafter"/>
</dbReference>
<dbReference type="InterPro" id="IPR036890">
    <property type="entry name" value="HATPase_C_sf"/>
</dbReference>
<keyword evidence="8" id="KW-1133">Transmembrane helix</keyword>
<dbReference type="SUPFAM" id="SSF55785">
    <property type="entry name" value="PYP-like sensor domain (PAS domain)"/>
    <property type="match status" value="1"/>
</dbReference>
<dbReference type="KEGG" id="mhu:Mhun_2642"/>
<feature type="domain" description="Histidine kinase" evidence="9">
    <location>
        <begin position="408"/>
        <end position="506"/>
    </location>
</feature>
<sequence>MNIFIGYDANLPTQLWIAARYLEAVTFLIAPFFIARRVNAGITFWGFLLVTATLITLIFSGYFPACYIEGSGLTAFKIVSEYVICLILLGAMALLSQKKAYFSRDVLLLLYGALIATIFSELAFTSYVSVYGPANYLGHIFKIVAFALIYQAIVVTGLQRPFEILFRNLSKSEKKYRALFENMDEGVAVCELIRHENDITDYRFIDVNFRYAAMMGLTPEDIIGKTGTDMYGNAASPPHLKYYRTVAASGKTVRFNALYRPEMKYYTVSVFMVDPDQLATVVSDITALKISEDALIRANKKLQLLTQVTRHDINNDLSLAYASIDLLKGAIPDTPETNEIVGYLRESIDAINAKIGFTRSYEQMGSQKPSWQSVSSIVRNIRKEDPRFSSLKVEDSLGSLEIFADLMLPKVFANLMDNSIRHGKTVSTIYLYYQQIGNGCRIIYEDDGAGVSVEAKARIFEPSYSKIHGFGLFLIREILLLTGIEITEEGEKGKGAKFVLHVPQGGYRIM</sequence>
<evidence type="ECO:0000256" key="2">
    <source>
        <dbReference type="ARBA" id="ARBA00012438"/>
    </source>
</evidence>
<dbReference type="EMBL" id="CP000254">
    <property type="protein sequence ID" value="ABD42339.1"/>
    <property type="molecule type" value="Genomic_DNA"/>
</dbReference>
<feature type="transmembrane region" description="Helical" evidence="8">
    <location>
        <begin position="42"/>
        <end position="63"/>
    </location>
</feature>
<comment type="catalytic activity">
    <reaction evidence="1">
        <text>ATP + protein L-histidine = ADP + protein N-phospho-L-histidine.</text>
        <dbReference type="EC" id="2.7.13.3"/>
    </reaction>
</comment>
<dbReference type="InterPro" id="IPR003594">
    <property type="entry name" value="HATPase_dom"/>
</dbReference>
<keyword evidence="6" id="KW-0067">ATP-binding</keyword>
<evidence type="ECO:0000313" key="10">
    <source>
        <dbReference type="EMBL" id="ABD42339.1"/>
    </source>
</evidence>
<dbReference type="Pfam" id="PF02518">
    <property type="entry name" value="HATPase_c"/>
    <property type="match status" value="1"/>
</dbReference>
<dbReference type="Pfam" id="PF17159">
    <property type="entry name" value="MASE3"/>
    <property type="match status" value="1"/>
</dbReference>
<dbReference type="HOGENOM" id="CLU_000445_114_64_2"/>
<feature type="transmembrane region" description="Helical" evidence="8">
    <location>
        <begin position="136"/>
        <end position="158"/>
    </location>
</feature>
<evidence type="ECO:0000259" key="9">
    <source>
        <dbReference type="PROSITE" id="PS50109"/>
    </source>
</evidence>
<dbReference type="GO" id="GO:0004673">
    <property type="term" value="F:protein histidine kinase activity"/>
    <property type="evidence" value="ECO:0007669"/>
    <property type="project" value="UniProtKB-EC"/>
</dbReference>
<evidence type="ECO:0000256" key="5">
    <source>
        <dbReference type="ARBA" id="ARBA00022777"/>
    </source>
</evidence>
<dbReference type="OrthoDB" id="230688at2157"/>
<dbReference type="EnsemblBacteria" id="ABD42339">
    <property type="protein sequence ID" value="ABD42339"/>
    <property type="gene ID" value="Mhun_2642"/>
</dbReference>
<keyword evidence="11" id="KW-1185">Reference proteome</keyword>
<dbReference type="STRING" id="323259.Mhun_2642"/>
<dbReference type="InterPro" id="IPR033425">
    <property type="entry name" value="MASE3"/>
</dbReference>
<dbReference type="eggNOG" id="arCOG06192">
    <property type="taxonomic scope" value="Archaea"/>
</dbReference>
<evidence type="ECO:0000256" key="3">
    <source>
        <dbReference type="ARBA" id="ARBA00022679"/>
    </source>
</evidence>
<evidence type="ECO:0000256" key="8">
    <source>
        <dbReference type="SAM" id="Phobius"/>
    </source>
</evidence>
<evidence type="ECO:0000313" key="11">
    <source>
        <dbReference type="Proteomes" id="UP000001941"/>
    </source>
</evidence>
<organism evidence="10 11">
    <name type="scientific">Methanospirillum hungatei JF-1 (strain ATCC 27890 / DSM 864 / NBRC 100397 / JF-1)</name>
    <dbReference type="NCBI Taxonomy" id="323259"/>
    <lineage>
        <taxon>Archaea</taxon>
        <taxon>Methanobacteriati</taxon>
        <taxon>Methanobacteriota</taxon>
        <taxon>Stenosarchaea group</taxon>
        <taxon>Methanomicrobia</taxon>
        <taxon>Methanomicrobiales</taxon>
        <taxon>Methanospirillaceae</taxon>
        <taxon>Methanospirillum</taxon>
    </lineage>
</organism>
<evidence type="ECO:0000256" key="1">
    <source>
        <dbReference type="ARBA" id="ARBA00000085"/>
    </source>
</evidence>
<accession>Q2FST3</accession>
<keyword evidence="3 10" id="KW-0808">Transferase</keyword>
<reference evidence="11" key="1">
    <citation type="journal article" date="2016" name="Stand. Genomic Sci.">
        <title>Complete genome sequence of Methanospirillum hungatei type strain JF1.</title>
        <authorList>
            <person name="Gunsalus R.P."/>
            <person name="Cook L.E."/>
            <person name="Crable B."/>
            <person name="Rohlin L."/>
            <person name="McDonald E."/>
            <person name="Mouttaki H."/>
            <person name="Sieber J.R."/>
            <person name="Poweleit N."/>
            <person name="Zhou H."/>
            <person name="Lapidus A.L."/>
            <person name="Daligault H.E."/>
            <person name="Land M."/>
            <person name="Gilna P."/>
            <person name="Ivanova N."/>
            <person name="Kyrpides N."/>
            <person name="Culley D.E."/>
            <person name="McInerney M.J."/>
        </authorList>
    </citation>
    <scope>NUCLEOTIDE SEQUENCE [LARGE SCALE GENOMIC DNA]</scope>
    <source>
        <strain evidence="11">ATCC 27890 / DSM 864 / NBRC 100397 / JF-1</strain>
    </source>
</reference>
<dbReference type="GO" id="GO:0030295">
    <property type="term" value="F:protein kinase activator activity"/>
    <property type="evidence" value="ECO:0007669"/>
    <property type="project" value="TreeGrafter"/>
</dbReference>
<dbReference type="InterPro" id="IPR050351">
    <property type="entry name" value="BphY/WalK/GraS-like"/>
</dbReference>
<feature type="transmembrane region" description="Helical" evidence="8">
    <location>
        <begin position="107"/>
        <end position="130"/>
    </location>
</feature>
<gene>
    <name evidence="10" type="ordered locus">Mhun_2642</name>
</gene>
<dbReference type="EC" id="2.7.13.3" evidence="2"/>
<keyword evidence="4" id="KW-0547">Nucleotide-binding</keyword>
<dbReference type="Gene3D" id="3.30.565.10">
    <property type="entry name" value="Histidine kinase-like ATPase, C-terminal domain"/>
    <property type="match status" value="1"/>
</dbReference>
<feature type="transmembrane region" description="Helical" evidence="8">
    <location>
        <begin position="15"/>
        <end position="35"/>
    </location>
</feature>
<evidence type="ECO:0000256" key="4">
    <source>
        <dbReference type="ARBA" id="ARBA00022741"/>
    </source>
</evidence>
<dbReference type="GO" id="GO:0000156">
    <property type="term" value="F:phosphorelay response regulator activity"/>
    <property type="evidence" value="ECO:0007669"/>
    <property type="project" value="TreeGrafter"/>
</dbReference>
<dbReference type="SUPFAM" id="SSF55874">
    <property type="entry name" value="ATPase domain of HSP90 chaperone/DNA topoisomerase II/histidine kinase"/>
    <property type="match status" value="1"/>
</dbReference>
<dbReference type="Gene3D" id="3.30.450.20">
    <property type="entry name" value="PAS domain"/>
    <property type="match status" value="1"/>
</dbReference>
<dbReference type="AlphaFoldDB" id="Q2FST3"/>
<feature type="transmembrane region" description="Helical" evidence="8">
    <location>
        <begin position="75"/>
        <end position="95"/>
    </location>
</feature>
<keyword evidence="8" id="KW-0472">Membrane</keyword>
<evidence type="ECO:0000256" key="6">
    <source>
        <dbReference type="ARBA" id="ARBA00022840"/>
    </source>
</evidence>
<keyword evidence="5 10" id="KW-0418">Kinase</keyword>
<dbReference type="InterPro" id="IPR005467">
    <property type="entry name" value="His_kinase_dom"/>
</dbReference>
<dbReference type="PANTHER" id="PTHR42878:SF7">
    <property type="entry name" value="SENSOR HISTIDINE KINASE GLRK"/>
    <property type="match status" value="1"/>
</dbReference>
<keyword evidence="8" id="KW-0812">Transmembrane</keyword>
<keyword evidence="7" id="KW-0902">Two-component regulatory system</keyword>
<dbReference type="PANTHER" id="PTHR42878">
    <property type="entry name" value="TWO-COMPONENT HISTIDINE KINASE"/>
    <property type="match status" value="1"/>
</dbReference>
<dbReference type="PROSITE" id="PS50109">
    <property type="entry name" value="HIS_KIN"/>
    <property type="match status" value="1"/>
</dbReference>
<dbReference type="Pfam" id="PF08448">
    <property type="entry name" value="PAS_4"/>
    <property type="match status" value="1"/>
</dbReference>